<reference evidence="10" key="1">
    <citation type="submission" date="2015-09" db="EMBL/GenBank/DDBJ databases">
        <authorList>
            <consortium name="Pathogen Informatics"/>
        </authorList>
    </citation>
    <scope>NUCLEOTIDE SEQUENCE</scope>
    <source>
        <strain evidence="10">2789STDY5834896</strain>
    </source>
</reference>
<evidence type="ECO:0000256" key="1">
    <source>
        <dbReference type="ARBA" id="ARBA00004970"/>
    </source>
</evidence>
<evidence type="ECO:0000256" key="4">
    <source>
        <dbReference type="ARBA" id="ARBA00022605"/>
    </source>
</evidence>
<dbReference type="PANTHER" id="PTHR21039">
    <property type="entry name" value="HISTIDINOL PHOSPHATASE-RELATED"/>
    <property type="match status" value="1"/>
</dbReference>
<dbReference type="Pfam" id="PF02811">
    <property type="entry name" value="PHP"/>
    <property type="match status" value="1"/>
</dbReference>
<sequence length="267" mass="30577">MRSFVFDSHTHSQYSPDADTDLREMCEYAIAHGIDGFCVTDHCDCNHDRPEQEARMAACRQEVKQLREEYRGRLLLCYGMELAQQNFDPAIVARIYGSFEGDFMIGSMHRADNQPDFSVIDFSTIEFEPLLEKYYHELLETAQINKLDILAHITYPLRYAGAERLAGMDLHKYDDITDEIFRTLIQNGKGIEINVSGLRQPYGKPFPTGEYLKRFHDLGGEIVTIGSDAHFPQHVGANFADGVAILKAAGFDHYCYFVERKPRYVDI</sequence>
<dbReference type="GO" id="GO:0000105">
    <property type="term" value="P:L-histidine biosynthetic process"/>
    <property type="evidence" value="ECO:0007669"/>
    <property type="project" value="UniProtKB-UniRule"/>
</dbReference>
<evidence type="ECO:0000259" key="9">
    <source>
        <dbReference type="Pfam" id="PF02811"/>
    </source>
</evidence>
<dbReference type="AlphaFoldDB" id="A0A1C6FUR4"/>
<comment type="similarity">
    <text evidence="2 8">Belongs to the PHP hydrolase family. HisK subfamily.</text>
</comment>
<gene>
    <name evidence="10" type="primary">hisK</name>
    <name evidence="10" type="ORF">SAMEA3545359_00116</name>
</gene>
<evidence type="ECO:0000256" key="6">
    <source>
        <dbReference type="ARBA" id="ARBA00023102"/>
    </source>
</evidence>
<accession>A0A1C6FUR4</accession>
<dbReference type="Gene3D" id="3.20.20.140">
    <property type="entry name" value="Metal-dependent hydrolases"/>
    <property type="match status" value="1"/>
</dbReference>
<dbReference type="SUPFAM" id="SSF89550">
    <property type="entry name" value="PHP domain-like"/>
    <property type="match status" value="1"/>
</dbReference>
<protein>
    <recommendedName>
        <fullName evidence="3 8">Histidinol-phosphatase</fullName>
        <shortName evidence="8">HolPase</shortName>
        <ecNumber evidence="3 8">3.1.3.15</ecNumber>
    </recommendedName>
</protein>
<evidence type="ECO:0000256" key="5">
    <source>
        <dbReference type="ARBA" id="ARBA00022801"/>
    </source>
</evidence>
<comment type="catalytic activity">
    <reaction evidence="7 8">
        <text>L-histidinol phosphate + H2O = L-histidinol + phosphate</text>
        <dbReference type="Rhea" id="RHEA:14465"/>
        <dbReference type="ChEBI" id="CHEBI:15377"/>
        <dbReference type="ChEBI" id="CHEBI:43474"/>
        <dbReference type="ChEBI" id="CHEBI:57699"/>
        <dbReference type="ChEBI" id="CHEBI:57980"/>
        <dbReference type="EC" id="3.1.3.15"/>
    </reaction>
</comment>
<dbReference type="GO" id="GO:0005737">
    <property type="term" value="C:cytoplasm"/>
    <property type="evidence" value="ECO:0007669"/>
    <property type="project" value="TreeGrafter"/>
</dbReference>
<feature type="domain" description="PHP" evidence="9">
    <location>
        <begin position="7"/>
        <end position="194"/>
    </location>
</feature>
<keyword evidence="6 8" id="KW-0368">Histidine biosynthesis</keyword>
<keyword evidence="4 8" id="KW-0028">Amino-acid biosynthesis</keyword>
<dbReference type="GO" id="GO:0004401">
    <property type="term" value="F:histidinol-phosphatase activity"/>
    <property type="evidence" value="ECO:0007669"/>
    <property type="project" value="UniProtKB-UniRule"/>
</dbReference>
<dbReference type="NCBIfam" id="TIGR01856">
    <property type="entry name" value="hisJ_fam"/>
    <property type="match status" value="1"/>
</dbReference>
<proteinExistence type="inferred from homology"/>
<organism evidence="10">
    <name type="scientific">uncultured Anaerotruncus sp</name>
    <dbReference type="NCBI Taxonomy" id="905011"/>
    <lineage>
        <taxon>Bacteria</taxon>
        <taxon>Bacillati</taxon>
        <taxon>Bacillota</taxon>
        <taxon>Clostridia</taxon>
        <taxon>Eubacteriales</taxon>
        <taxon>Oscillospiraceae</taxon>
        <taxon>Anaerotruncus</taxon>
        <taxon>environmental samples</taxon>
    </lineage>
</organism>
<dbReference type="EMBL" id="FMHG01000001">
    <property type="protein sequence ID" value="SCJ36685.1"/>
    <property type="molecule type" value="Genomic_DNA"/>
</dbReference>
<name>A0A1C6FUR4_9FIRM</name>
<dbReference type="PANTHER" id="PTHR21039:SF0">
    <property type="entry name" value="HISTIDINOL-PHOSPHATASE"/>
    <property type="match status" value="1"/>
</dbReference>
<dbReference type="EC" id="3.1.3.15" evidence="3 8"/>
<keyword evidence="5 8" id="KW-0378">Hydrolase</keyword>
<comment type="pathway">
    <text evidence="1 8">Amino-acid biosynthesis; L-histidine biosynthesis; L-histidine from 5-phospho-alpha-D-ribose 1-diphosphate: step 8/9.</text>
</comment>
<dbReference type="InterPro" id="IPR016195">
    <property type="entry name" value="Pol/histidinol_Pase-like"/>
</dbReference>
<evidence type="ECO:0000256" key="7">
    <source>
        <dbReference type="ARBA" id="ARBA00049158"/>
    </source>
</evidence>
<dbReference type="UniPathway" id="UPA00031">
    <property type="reaction ID" value="UER00013"/>
</dbReference>
<dbReference type="InterPro" id="IPR010140">
    <property type="entry name" value="Histidinol_P_phosphatase_HisJ"/>
</dbReference>
<evidence type="ECO:0000313" key="10">
    <source>
        <dbReference type="EMBL" id="SCJ36685.1"/>
    </source>
</evidence>
<evidence type="ECO:0000256" key="2">
    <source>
        <dbReference type="ARBA" id="ARBA00009152"/>
    </source>
</evidence>
<dbReference type="InterPro" id="IPR004013">
    <property type="entry name" value="PHP_dom"/>
</dbReference>
<evidence type="ECO:0000256" key="3">
    <source>
        <dbReference type="ARBA" id="ARBA00013085"/>
    </source>
</evidence>
<evidence type="ECO:0000256" key="8">
    <source>
        <dbReference type="RuleBase" id="RU366003"/>
    </source>
</evidence>